<dbReference type="SUPFAM" id="SSF52743">
    <property type="entry name" value="Subtilisin-like"/>
    <property type="match status" value="1"/>
</dbReference>
<dbReference type="PANTHER" id="PTHR43806">
    <property type="entry name" value="PEPTIDASE S8"/>
    <property type="match status" value="1"/>
</dbReference>
<proteinExistence type="inferred from homology"/>
<dbReference type="InterPro" id="IPR000209">
    <property type="entry name" value="Peptidase_S8/S53_dom"/>
</dbReference>
<name>A0A8J3G6X6_9BACT</name>
<evidence type="ECO:0000256" key="4">
    <source>
        <dbReference type="ARBA" id="ARBA00022825"/>
    </source>
</evidence>
<dbReference type="PRINTS" id="PR00723">
    <property type="entry name" value="SUBTILISIN"/>
</dbReference>
<dbReference type="InterPro" id="IPR015500">
    <property type="entry name" value="Peptidase_S8_subtilisin-rel"/>
</dbReference>
<evidence type="ECO:0000259" key="7">
    <source>
        <dbReference type="Pfam" id="PF00082"/>
    </source>
</evidence>
<evidence type="ECO:0000256" key="2">
    <source>
        <dbReference type="ARBA" id="ARBA00022670"/>
    </source>
</evidence>
<feature type="domain" description="Peptidase S8/S53" evidence="7">
    <location>
        <begin position="240"/>
        <end position="527"/>
    </location>
</feature>
<comment type="caution">
    <text evidence="8">The sequence shown here is derived from an EMBL/GenBank/DDBJ whole genome shotgun (WGS) entry which is preliminary data.</text>
</comment>
<evidence type="ECO:0000313" key="8">
    <source>
        <dbReference type="EMBL" id="GHB51988.1"/>
    </source>
</evidence>
<organism evidence="8 9">
    <name type="scientific">Persicitalea jodogahamensis</name>
    <dbReference type="NCBI Taxonomy" id="402147"/>
    <lineage>
        <taxon>Bacteria</taxon>
        <taxon>Pseudomonadati</taxon>
        <taxon>Bacteroidota</taxon>
        <taxon>Cytophagia</taxon>
        <taxon>Cytophagales</taxon>
        <taxon>Spirosomataceae</taxon>
        <taxon>Persicitalea</taxon>
    </lineage>
</organism>
<evidence type="ECO:0000256" key="6">
    <source>
        <dbReference type="SAM" id="MobiDB-lite"/>
    </source>
</evidence>
<feature type="region of interest" description="Disordered" evidence="6">
    <location>
        <begin position="1"/>
        <end position="41"/>
    </location>
</feature>
<dbReference type="Proteomes" id="UP000598271">
    <property type="component" value="Unassembled WGS sequence"/>
</dbReference>
<evidence type="ECO:0000313" key="9">
    <source>
        <dbReference type="Proteomes" id="UP000598271"/>
    </source>
</evidence>
<keyword evidence="9" id="KW-1185">Reference proteome</keyword>
<keyword evidence="4" id="KW-0720">Serine protease</keyword>
<evidence type="ECO:0000256" key="1">
    <source>
        <dbReference type="ARBA" id="ARBA00011073"/>
    </source>
</evidence>
<gene>
    <name evidence="8" type="ORF">GCM10007390_00730</name>
</gene>
<dbReference type="Pfam" id="PF00082">
    <property type="entry name" value="Peptidase_S8"/>
    <property type="match status" value="1"/>
</dbReference>
<reference evidence="8 9" key="1">
    <citation type="journal article" date="2014" name="Int. J. Syst. Evol. Microbiol.">
        <title>Complete genome sequence of Corynebacterium casei LMG S-19264T (=DSM 44701T), isolated from a smear-ripened cheese.</title>
        <authorList>
            <consortium name="US DOE Joint Genome Institute (JGI-PGF)"/>
            <person name="Walter F."/>
            <person name="Albersmeier A."/>
            <person name="Kalinowski J."/>
            <person name="Ruckert C."/>
        </authorList>
    </citation>
    <scope>NUCLEOTIDE SEQUENCE [LARGE SCALE GENOMIC DNA]</scope>
    <source>
        <strain evidence="8 9">KCTC 12866</strain>
    </source>
</reference>
<dbReference type="RefSeq" id="WP_189562290.1">
    <property type="nucleotide sequence ID" value="NZ_BMXF01000001.1"/>
</dbReference>
<sequence>MPQDPDYSDSDSKKRAADNDILTPPLRRIGDPKAPHRAVPNQKIVVVSPELPGLQEYIERQKRMDQSVTGNPDSSGQVIPRPPALENSANNFFRSLANLIEGWLRWLLGGKEPETKQPVVREDGSFAWFFDHDQGKNKKVQFRIVRASECFNDKREHQQGASVDVLLEWDGRDGQGELADFAQLYAQAENHFIANPHPPSHETAPPINANAVITKVYDSDFRVFENSDGAHYSNSIERAKDPIVAVMDTGLKYKWESAEPLIDTEGNPFKFKIARAPADSCLSGADFGYCSIVHYLQKPVFFQQLAVLTPLTAAQIKSSPYDDHKVDEEVEDEQAKGGIRQRRNVGRHGTLITGILNRNGCQVLPVKSFNCAAQGTLADVLSGLNYLIAKKTAGMPIKVLNASFGGRLDSNALDLLYRKIKTLTDLGVWVVASSGNENISLDGTSIYPAQFGVSEGTYSLEKVITVNSFYDGSVQGNTGAAVSLTAKSGRLGGFPSALPLTDSPNHTLQGTSFAAPYVACALATIETAGLSRQQVLDEITAKTIGEVTFSRNT</sequence>
<dbReference type="PANTHER" id="PTHR43806:SF11">
    <property type="entry name" value="CEREVISIN-RELATED"/>
    <property type="match status" value="1"/>
</dbReference>
<dbReference type="AlphaFoldDB" id="A0A8J3G6X6"/>
<dbReference type="GO" id="GO:0004252">
    <property type="term" value="F:serine-type endopeptidase activity"/>
    <property type="evidence" value="ECO:0007669"/>
    <property type="project" value="InterPro"/>
</dbReference>
<accession>A0A8J3G6X6</accession>
<evidence type="ECO:0000256" key="3">
    <source>
        <dbReference type="ARBA" id="ARBA00022801"/>
    </source>
</evidence>
<dbReference type="EMBL" id="BMXF01000001">
    <property type="protein sequence ID" value="GHB51988.1"/>
    <property type="molecule type" value="Genomic_DNA"/>
</dbReference>
<protein>
    <recommendedName>
        <fullName evidence="7">Peptidase S8/S53 domain-containing protein</fullName>
    </recommendedName>
</protein>
<dbReference type="Gene3D" id="3.40.50.200">
    <property type="entry name" value="Peptidase S8/S53 domain"/>
    <property type="match status" value="1"/>
</dbReference>
<comment type="similarity">
    <text evidence="1 5">Belongs to the peptidase S8 family.</text>
</comment>
<dbReference type="PROSITE" id="PS51892">
    <property type="entry name" value="SUBTILASE"/>
    <property type="match status" value="1"/>
</dbReference>
<dbReference type="InterPro" id="IPR036852">
    <property type="entry name" value="Peptidase_S8/S53_dom_sf"/>
</dbReference>
<keyword evidence="3" id="KW-0378">Hydrolase</keyword>
<keyword evidence="2" id="KW-0645">Protease</keyword>
<comment type="caution">
    <text evidence="5">Lacks conserved residue(s) required for the propagation of feature annotation.</text>
</comment>
<dbReference type="InterPro" id="IPR050131">
    <property type="entry name" value="Peptidase_S8_subtilisin-like"/>
</dbReference>
<dbReference type="GO" id="GO:0006508">
    <property type="term" value="P:proteolysis"/>
    <property type="evidence" value="ECO:0007669"/>
    <property type="project" value="UniProtKB-KW"/>
</dbReference>
<evidence type="ECO:0000256" key="5">
    <source>
        <dbReference type="PROSITE-ProRule" id="PRU01240"/>
    </source>
</evidence>